<proteinExistence type="predicted"/>
<protein>
    <recommendedName>
        <fullName evidence="4">Variable surface protein Vir35</fullName>
    </recommendedName>
</protein>
<dbReference type="Pfam" id="PF12420">
    <property type="entry name" value="DUF3671"/>
    <property type="match status" value="1"/>
</dbReference>
<keyword evidence="1" id="KW-0812">Transmembrane</keyword>
<dbReference type="AlphaFoldDB" id="A0A0J9SL35"/>
<evidence type="ECO:0000313" key="2">
    <source>
        <dbReference type="EMBL" id="KMZ83341.1"/>
    </source>
</evidence>
<organism evidence="2 3">
    <name type="scientific">Plasmodium vivax (strain Brazil I)</name>
    <dbReference type="NCBI Taxonomy" id="1033975"/>
    <lineage>
        <taxon>Eukaryota</taxon>
        <taxon>Sar</taxon>
        <taxon>Alveolata</taxon>
        <taxon>Apicomplexa</taxon>
        <taxon>Aconoidasida</taxon>
        <taxon>Haemosporida</taxon>
        <taxon>Plasmodiidae</taxon>
        <taxon>Plasmodium</taxon>
        <taxon>Plasmodium (Plasmodium)</taxon>
    </lineage>
</organism>
<evidence type="ECO:0000313" key="3">
    <source>
        <dbReference type="Proteomes" id="UP000053327"/>
    </source>
</evidence>
<dbReference type="Proteomes" id="UP000053327">
    <property type="component" value="Unassembled WGS sequence"/>
</dbReference>
<evidence type="ECO:0008006" key="4">
    <source>
        <dbReference type="Google" id="ProtNLM"/>
    </source>
</evidence>
<keyword evidence="1" id="KW-0472">Membrane</keyword>
<dbReference type="InterPro" id="IPR022139">
    <property type="entry name" value="Fam-L/Fam-M-like_plasmodium"/>
</dbReference>
<gene>
    <name evidence="2" type="ORF">PVBG_05737</name>
</gene>
<name>A0A0J9SL35_PLAV1</name>
<sequence length="184" mass="21873">MSDNIPTYSEVRSKASNNFDIYMKGYKDRYIKKKGLYKLDCYYENKLFGKFNHMCDVAEKMRNDKKRWKRFIFKKYGIGLIIFALIPGLGLIFYILFGIDGWGEGIIKLCNENNHDSSTDGCAKLHKDKWETPLKYMEYSNMMFTVTMMIIVLSFVTYILIKFIKYERLKAEKCKMNKNYHSII</sequence>
<feature type="transmembrane region" description="Helical" evidence="1">
    <location>
        <begin position="142"/>
        <end position="161"/>
    </location>
</feature>
<evidence type="ECO:0000256" key="1">
    <source>
        <dbReference type="SAM" id="Phobius"/>
    </source>
</evidence>
<reference evidence="2 3" key="1">
    <citation type="submission" date="2011-08" db="EMBL/GenBank/DDBJ databases">
        <title>The Genome Sequence of Plasmodium vivax Brazil I.</title>
        <authorList>
            <consortium name="The Broad Institute Genome Sequencing Platform"/>
            <consortium name="The Broad Institute Genome Sequencing Center for Infectious Disease"/>
            <person name="Neafsey D."/>
            <person name="Carlton J."/>
            <person name="Barnwell J."/>
            <person name="Collins W."/>
            <person name="Escalante A."/>
            <person name="Mullikin J."/>
            <person name="Saul A."/>
            <person name="Guigo R."/>
            <person name="Camara F."/>
            <person name="Young S.K."/>
            <person name="Zeng Q."/>
            <person name="Gargeya S."/>
            <person name="Fitzgerald M."/>
            <person name="Haas B."/>
            <person name="Abouelleil A."/>
            <person name="Alvarado L."/>
            <person name="Arachchi H.M."/>
            <person name="Berlin A."/>
            <person name="Brown A."/>
            <person name="Chapman S.B."/>
            <person name="Chen Z."/>
            <person name="Dunbar C."/>
            <person name="Freedman E."/>
            <person name="Gearin G."/>
            <person name="Gellesch M."/>
            <person name="Goldberg J."/>
            <person name="Griggs A."/>
            <person name="Gujja S."/>
            <person name="Heiman D."/>
            <person name="Howarth C."/>
            <person name="Larson L."/>
            <person name="Lui A."/>
            <person name="MacDonald P.J.P."/>
            <person name="Montmayeur A."/>
            <person name="Murphy C."/>
            <person name="Neiman D."/>
            <person name="Pearson M."/>
            <person name="Priest M."/>
            <person name="Roberts A."/>
            <person name="Saif S."/>
            <person name="Shea T."/>
            <person name="Shenoy N."/>
            <person name="Sisk P."/>
            <person name="Stolte C."/>
            <person name="Sykes S."/>
            <person name="Wortman J."/>
            <person name="Nusbaum C."/>
            <person name="Birren B."/>
        </authorList>
    </citation>
    <scope>NUCLEOTIDE SEQUENCE [LARGE SCALE GENOMIC DNA]</scope>
    <source>
        <strain evidence="2 3">Brazil I</strain>
    </source>
</reference>
<feature type="transmembrane region" description="Helical" evidence="1">
    <location>
        <begin position="76"/>
        <end position="97"/>
    </location>
</feature>
<dbReference type="EMBL" id="KQ234924">
    <property type="protein sequence ID" value="KMZ83341.1"/>
    <property type="molecule type" value="Genomic_DNA"/>
</dbReference>
<accession>A0A0J9SL35</accession>
<keyword evidence="1" id="KW-1133">Transmembrane helix</keyword>